<dbReference type="SUPFAM" id="SSF54211">
    <property type="entry name" value="Ribosomal protein S5 domain 2-like"/>
    <property type="match status" value="1"/>
</dbReference>
<dbReference type="PROSITE" id="PS00360">
    <property type="entry name" value="RIBOSOMAL_S9"/>
    <property type="match status" value="1"/>
</dbReference>
<feature type="region of interest" description="Disordered" evidence="7">
    <location>
        <begin position="75"/>
        <end position="97"/>
    </location>
</feature>
<evidence type="ECO:0000313" key="8">
    <source>
        <dbReference type="EMBL" id="GMM57290.1"/>
    </source>
</evidence>
<evidence type="ECO:0000256" key="2">
    <source>
        <dbReference type="ARBA" id="ARBA00022980"/>
    </source>
</evidence>
<evidence type="ECO:0000256" key="4">
    <source>
        <dbReference type="ARBA" id="ARBA00039318"/>
    </source>
</evidence>
<evidence type="ECO:0000256" key="5">
    <source>
        <dbReference type="ARBA" id="ARBA00042623"/>
    </source>
</evidence>
<dbReference type="Gene3D" id="3.30.230.10">
    <property type="match status" value="1"/>
</dbReference>
<evidence type="ECO:0000256" key="1">
    <source>
        <dbReference type="ARBA" id="ARBA00005251"/>
    </source>
</evidence>
<keyword evidence="3 6" id="KW-0687">Ribonucleoprotein</keyword>
<evidence type="ECO:0000256" key="7">
    <source>
        <dbReference type="SAM" id="MobiDB-lite"/>
    </source>
</evidence>
<dbReference type="GO" id="GO:0003723">
    <property type="term" value="F:RNA binding"/>
    <property type="evidence" value="ECO:0007669"/>
    <property type="project" value="TreeGrafter"/>
</dbReference>
<dbReference type="GO" id="GO:0006412">
    <property type="term" value="P:translation"/>
    <property type="evidence" value="ECO:0007669"/>
    <property type="project" value="InterPro"/>
</dbReference>
<dbReference type="GO" id="GO:0005763">
    <property type="term" value="C:mitochondrial small ribosomal subunit"/>
    <property type="evidence" value="ECO:0007669"/>
    <property type="project" value="TreeGrafter"/>
</dbReference>
<evidence type="ECO:0000313" key="9">
    <source>
        <dbReference type="Proteomes" id="UP001377567"/>
    </source>
</evidence>
<evidence type="ECO:0000256" key="6">
    <source>
        <dbReference type="RuleBase" id="RU003815"/>
    </source>
</evidence>
<keyword evidence="9" id="KW-1185">Reference proteome</keyword>
<dbReference type="PANTHER" id="PTHR21569:SF1">
    <property type="entry name" value="SMALL RIBOSOMAL SUBUNIT PROTEIN US9M"/>
    <property type="match status" value="1"/>
</dbReference>
<dbReference type="InterPro" id="IPR014721">
    <property type="entry name" value="Ribsml_uS5_D2-typ_fold_subgr"/>
</dbReference>
<organism evidence="8 9">
    <name type="scientific">Maudiozyma humilis</name>
    <name type="common">Sour dough yeast</name>
    <name type="synonym">Kazachstania humilis</name>
    <dbReference type="NCBI Taxonomy" id="51915"/>
    <lineage>
        <taxon>Eukaryota</taxon>
        <taxon>Fungi</taxon>
        <taxon>Dikarya</taxon>
        <taxon>Ascomycota</taxon>
        <taxon>Saccharomycotina</taxon>
        <taxon>Saccharomycetes</taxon>
        <taxon>Saccharomycetales</taxon>
        <taxon>Saccharomycetaceae</taxon>
        <taxon>Maudiozyma</taxon>
    </lineage>
</organism>
<dbReference type="EMBL" id="BTGD01000011">
    <property type="protein sequence ID" value="GMM57290.1"/>
    <property type="molecule type" value="Genomic_DNA"/>
</dbReference>
<dbReference type="NCBIfam" id="NF001099">
    <property type="entry name" value="PRK00132.1"/>
    <property type="match status" value="1"/>
</dbReference>
<comment type="caution">
    <text evidence="8">The sequence shown here is derived from an EMBL/GenBank/DDBJ whole genome shotgun (WGS) entry which is preliminary data.</text>
</comment>
<dbReference type="InterPro" id="IPR020574">
    <property type="entry name" value="Ribosomal_uS9_CS"/>
</dbReference>
<name>A0AAV5S0V2_MAUHU</name>
<protein>
    <recommendedName>
        <fullName evidence="4">Small ribosomal subunit protein uS9m</fullName>
    </recommendedName>
    <alternativeName>
        <fullName evidence="5">37S ribosomal protein S9, mitochondrial</fullName>
    </alternativeName>
</protein>
<dbReference type="InterPro" id="IPR023035">
    <property type="entry name" value="Ribosomal_uS9_bac/plastid"/>
</dbReference>
<dbReference type="FunFam" id="3.30.230.10:FF:000001">
    <property type="entry name" value="30S ribosomal protein S9"/>
    <property type="match status" value="1"/>
</dbReference>
<dbReference type="InterPro" id="IPR020568">
    <property type="entry name" value="Ribosomal_Su5_D2-typ_SF"/>
</dbReference>
<sequence length="297" mass="32066">MLRRLLGTRVIATRASSTASGAATGSSSISGRTRIIPKLQTFYSANPAHDNNINRLEELLRKYIKLPSQHELLKTHGGASGAAGAAPEASLGPGAQSSRPLWLSFRDYTLVGGGSRLKPTQYTELVFLLNKLQSIDPQLLNDEVKAELARYRRPAAAQSGAARVPQLDEFGRSVGIGRRKAATAKAYVVRGDGHALVNNRQLNDYFVKIKDREAVLHPLQVLDAVGKYNLFITTSGGGPTGQADAAALAVGKALVAFNPLLKSRLHSAGCLTTDYRHVERKKPGKLKARKAPTWVKR</sequence>
<proteinExistence type="inferred from homology"/>
<gene>
    <name evidence="8" type="ORF">DAKH74_039060</name>
</gene>
<comment type="similarity">
    <text evidence="1 6">Belongs to the universal ribosomal protein uS9 family.</text>
</comment>
<reference evidence="8 9" key="1">
    <citation type="journal article" date="2023" name="Elife">
        <title>Identification of key yeast species and microbe-microbe interactions impacting larval growth of Drosophila in the wild.</title>
        <authorList>
            <person name="Mure A."/>
            <person name="Sugiura Y."/>
            <person name="Maeda R."/>
            <person name="Honda K."/>
            <person name="Sakurai N."/>
            <person name="Takahashi Y."/>
            <person name="Watada M."/>
            <person name="Katoh T."/>
            <person name="Gotoh A."/>
            <person name="Gotoh Y."/>
            <person name="Taniguchi I."/>
            <person name="Nakamura K."/>
            <person name="Hayashi T."/>
            <person name="Katayama T."/>
            <person name="Uemura T."/>
            <person name="Hattori Y."/>
        </authorList>
    </citation>
    <scope>NUCLEOTIDE SEQUENCE [LARGE SCALE GENOMIC DNA]</scope>
    <source>
        <strain evidence="8 9">KH-74</strain>
    </source>
</reference>
<keyword evidence="2 6" id="KW-0689">Ribosomal protein</keyword>
<dbReference type="PANTHER" id="PTHR21569">
    <property type="entry name" value="RIBOSOMAL PROTEIN S9"/>
    <property type="match status" value="1"/>
</dbReference>
<dbReference type="AlphaFoldDB" id="A0AAV5S0V2"/>
<dbReference type="InterPro" id="IPR000754">
    <property type="entry name" value="Ribosomal_uS9"/>
</dbReference>
<dbReference type="GO" id="GO:0003735">
    <property type="term" value="F:structural constituent of ribosome"/>
    <property type="evidence" value="ECO:0007669"/>
    <property type="project" value="InterPro"/>
</dbReference>
<feature type="compositionally biased region" description="Low complexity" evidence="7">
    <location>
        <begin position="82"/>
        <end position="95"/>
    </location>
</feature>
<dbReference type="Proteomes" id="UP001377567">
    <property type="component" value="Unassembled WGS sequence"/>
</dbReference>
<dbReference type="Pfam" id="PF00380">
    <property type="entry name" value="Ribosomal_S9"/>
    <property type="match status" value="1"/>
</dbReference>
<accession>A0AAV5S0V2</accession>
<evidence type="ECO:0000256" key="3">
    <source>
        <dbReference type="ARBA" id="ARBA00023274"/>
    </source>
</evidence>